<dbReference type="PATRIC" id="fig|1267766.3.peg.1736"/>
<dbReference type="GO" id="GO:0020037">
    <property type="term" value="F:heme binding"/>
    <property type="evidence" value="ECO:0007669"/>
    <property type="project" value="InterPro"/>
</dbReference>
<dbReference type="GO" id="GO:0009055">
    <property type="term" value="F:electron transfer activity"/>
    <property type="evidence" value="ECO:0007669"/>
    <property type="project" value="InterPro"/>
</dbReference>
<dbReference type="Gene3D" id="1.10.760.10">
    <property type="entry name" value="Cytochrome c-like domain"/>
    <property type="match status" value="1"/>
</dbReference>
<dbReference type="SUPFAM" id="SSF46626">
    <property type="entry name" value="Cytochrome c"/>
    <property type="match status" value="1"/>
</dbReference>
<dbReference type="Proteomes" id="UP000034392">
    <property type="component" value="Chromosome"/>
</dbReference>
<evidence type="ECO:0000313" key="2">
    <source>
        <dbReference type="Proteomes" id="UP000034392"/>
    </source>
</evidence>
<dbReference type="PRINTS" id="PR00604">
    <property type="entry name" value="CYTCHRMECIAB"/>
</dbReference>
<dbReference type="KEGG" id="aay:WYH_01720"/>
<dbReference type="InterPro" id="IPR002327">
    <property type="entry name" value="Cyt_c_1A/1B"/>
</dbReference>
<sequence length="125" mass="12703">MKKLAIIAIGLVLTAAPALPGAASPSGAAQQPPAFAACAACHATEAGKSSYGPNLSGVAGRQAGSLPGYDYSDALKASGLTWDEHSLDKWLTSPKAAVPGTKMPFPGIADPAKRKQVVDYLLTLK</sequence>
<dbReference type="PANTHER" id="PTHR11961">
    <property type="entry name" value="CYTOCHROME C"/>
    <property type="match status" value="1"/>
</dbReference>
<protein>
    <submittedName>
        <fullName evidence="1">Cytochrome c2 iso-2</fullName>
    </submittedName>
</protein>
<organism evidence="1 2">
    <name type="scientific">Croceibacterium atlanticum</name>
    <dbReference type="NCBI Taxonomy" id="1267766"/>
    <lineage>
        <taxon>Bacteria</taxon>
        <taxon>Pseudomonadati</taxon>
        <taxon>Pseudomonadota</taxon>
        <taxon>Alphaproteobacteria</taxon>
        <taxon>Sphingomonadales</taxon>
        <taxon>Erythrobacteraceae</taxon>
        <taxon>Croceibacterium</taxon>
    </lineage>
</organism>
<evidence type="ECO:0000313" key="1">
    <source>
        <dbReference type="EMBL" id="AKH42756.1"/>
    </source>
</evidence>
<dbReference type="InterPro" id="IPR036909">
    <property type="entry name" value="Cyt_c-like_dom_sf"/>
</dbReference>
<dbReference type="RefSeq" id="WP_046903493.1">
    <property type="nucleotide sequence ID" value="NZ_CP011452.2"/>
</dbReference>
<dbReference type="AlphaFoldDB" id="A0A0F7KUA1"/>
<gene>
    <name evidence="1" type="ORF">WYH_01720</name>
</gene>
<reference evidence="1" key="1">
    <citation type="submission" date="2015-05" db="EMBL/GenBank/DDBJ databases">
        <title>The complete genome of Altererythrobacter atlanticus strain 26DY36.</title>
        <authorList>
            <person name="Wu Y.-H."/>
            <person name="Cheng H."/>
            <person name="Wu X.-W."/>
        </authorList>
    </citation>
    <scope>NUCLEOTIDE SEQUENCE [LARGE SCALE GENOMIC DNA]</scope>
    <source>
        <strain evidence="1">26DY36</strain>
    </source>
</reference>
<dbReference type="EMBL" id="CP011452">
    <property type="protein sequence ID" value="AKH42756.1"/>
    <property type="molecule type" value="Genomic_DNA"/>
</dbReference>
<dbReference type="OrthoDB" id="9805828at2"/>
<name>A0A0F7KUA1_9SPHN</name>
<dbReference type="InterPro" id="IPR009056">
    <property type="entry name" value="Cyt_c-like_dom"/>
</dbReference>
<dbReference type="PROSITE" id="PS51007">
    <property type="entry name" value="CYTC"/>
    <property type="match status" value="1"/>
</dbReference>
<accession>A0A0F7KUA1</accession>
<proteinExistence type="predicted"/>
<keyword evidence="2" id="KW-1185">Reference proteome</keyword>
<dbReference type="STRING" id="1267766.WYH_01720"/>
<dbReference type="Pfam" id="PF00034">
    <property type="entry name" value="Cytochrom_C"/>
    <property type="match status" value="1"/>
</dbReference>